<protein>
    <submittedName>
        <fullName evidence="3">Universal stress protein</fullName>
    </submittedName>
</protein>
<dbReference type="InterPro" id="IPR006016">
    <property type="entry name" value="UspA"/>
</dbReference>
<feature type="domain" description="UspA" evidence="2">
    <location>
        <begin position="225"/>
        <end position="292"/>
    </location>
</feature>
<dbReference type="SUPFAM" id="SSF52402">
    <property type="entry name" value="Adenine nucleotide alpha hydrolases-like"/>
    <property type="match status" value="1"/>
</dbReference>
<dbReference type="AlphaFoldDB" id="A0A846ZM17"/>
<dbReference type="EMBL" id="JAAZQD010000003">
    <property type="protein sequence ID" value="NKZ39006.1"/>
    <property type="molecule type" value="Genomic_DNA"/>
</dbReference>
<dbReference type="CDD" id="cd00293">
    <property type="entry name" value="USP-like"/>
    <property type="match status" value="1"/>
</dbReference>
<dbReference type="Pfam" id="PF00582">
    <property type="entry name" value="Usp"/>
    <property type="match status" value="1"/>
</dbReference>
<dbReference type="Proteomes" id="UP000541636">
    <property type="component" value="Unassembled WGS sequence"/>
</dbReference>
<keyword evidence="4" id="KW-1185">Reference proteome</keyword>
<dbReference type="RefSeq" id="WP_168609146.1">
    <property type="nucleotide sequence ID" value="NZ_JAAZQD010000003.1"/>
</dbReference>
<evidence type="ECO:0000313" key="4">
    <source>
        <dbReference type="Proteomes" id="UP000541636"/>
    </source>
</evidence>
<reference evidence="3 4" key="1">
    <citation type="journal article" date="2017" name="Int. J. Syst. Evol. Microbiol.">
        <title>Oleiagrimonas citrea sp. nov., a marine bacterium isolated from tidal flat sediment and emended description of the genus Oleiagrimonas Fang et al. 2015 and Oleiagrimonas soli.</title>
        <authorList>
            <person name="Yang S.H."/>
            <person name="Seo H.S."/>
            <person name="Seong C.N."/>
            <person name="Kwon K.K."/>
        </authorList>
    </citation>
    <scope>NUCLEOTIDE SEQUENCE [LARGE SCALE GENOMIC DNA]</scope>
    <source>
        <strain evidence="3 4">MEBiC09124</strain>
    </source>
</reference>
<evidence type="ECO:0000259" key="2">
    <source>
        <dbReference type="Pfam" id="PF00582"/>
    </source>
</evidence>
<comment type="caution">
    <text evidence="3">The sequence shown here is derived from an EMBL/GenBank/DDBJ whole genome shotgun (WGS) entry which is preliminary data.</text>
</comment>
<evidence type="ECO:0000313" key="3">
    <source>
        <dbReference type="EMBL" id="NKZ39006.1"/>
    </source>
</evidence>
<accession>A0A846ZM17</accession>
<dbReference type="PRINTS" id="PR01438">
    <property type="entry name" value="UNVRSLSTRESS"/>
</dbReference>
<sequence>MHRAQSQARVEACREPSPDGVVGSDILAVVTTTAPWSAAAEVAVALAARTGGELTGCRIDPEWRELDAAESMSIPVLGSGAWDDDAQRRDDRAFAEFARERGVDDAAWCTAQAGIAQTLRQLGAWHDLAVLERDMVTPERVPDVLGEAMLGCGVPCLLLPDGRRLPSWPFARVVIGWNGSMEAIRALHAARGLLMAADAVHVLDGAVVEDEVGRGLPRFDPCRYLARHGITASRSRVSTDVGSAGEVLLDASVRLHADLLVMGAYGRSHLRERVVGGASRYVLEHAEIPLLMRH</sequence>
<name>A0A846ZM17_9GAMM</name>
<proteinExistence type="inferred from homology"/>
<dbReference type="InterPro" id="IPR006015">
    <property type="entry name" value="Universal_stress_UspA"/>
</dbReference>
<gene>
    <name evidence="3" type="ORF">HF690_08590</name>
</gene>
<comment type="similarity">
    <text evidence="1">Belongs to the universal stress protein A family.</text>
</comment>
<dbReference type="Gene3D" id="3.40.50.12370">
    <property type="match status" value="1"/>
</dbReference>
<organism evidence="3 4">
    <name type="scientific">Oleiagrimonas citrea</name>
    <dbReference type="NCBI Taxonomy" id="1665687"/>
    <lineage>
        <taxon>Bacteria</taxon>
        <taxon>Pseudomonadati</taxon>
        <taxon>Pseudomonadota</taxon>
        <taxon>Gammaproteobacteria</taxon>
        <taxon>Lysobacterales</taxon>
        <taxon>Rhodanobacteraceae</taxon>
        <taxon>Oleiagrimonas</taxon>
    </lineage>
</organism>
<evidence type="ECO:0000256" key="1">
    <source>
        <dbReference type="ARBA" id="ARBA00008791"/>
    </source>
</evidence>